<dbReference type="Gene3D" id="2.130.10.30">
    <property type="entry name" value="Regulator of chromosome condensation 1/beta-lactamase-inhibitor protein II"/>
    <property type="match status" value="2"/>
</dbReference>
<sequence length="1181" mass="130212">LFILHCHPVETARSSDIEVPGMKRSHSEAGAGSSGGASPSLGLTPGSGAPMLLYSWGLGPNGELGLTQGKDGVDTETPVSQPERVRRFGTRAVREVACGHKHTLVLLANGSVYSCGANDFGQLGQDRSMRKLEQVAALSAHEIRAVACGEAHSLALSDAGQVFSWGCNRNGQLGCGTEEESRLRPKVIKKLATLHIVQIACGAVHCLALANNGELFSWGGNASGQLGLGRDSTGNERLPRRVSHLVGVPLALVACGAMHSVGLTPSGTVFVWGRNSCGQLGLSDQRDRLHPTVLKPLRSQRIKHVCCGENHTAALTADGGVFTFGAGTYGQLGHGVKVNEAVPRRVVELMGTAISQLSCGRCHTVAYAPQSGRLYIFGLGMSGQLGNGTLESSALPVTVPGLWHGVTHPSQVNRSPSPRPQISQNAIEAIPVEDSWSINHSDEVSGDDRGALAPPSATRDERLTPDDVIAADLAVLDTSDADDAESSQSSGVSTADPDSPLVVYRVIAGWDRNFLLCHEFKADAPRPVDQRYHQKETQILSLDNDILEQLPFLAATEQVPQELLAYLETVFSSCACLNASYLKEDDGHFNCSELNPGVDLEAARHGFQCIQDAKNPSVAEVVGACLEEMVKGLAAGPSDIEAMRVLLLLPLCQFFKDLNRYLETLVGKYCLCVSRLSTRASDVLNKWWSLFTEAQFEDLLTIFKECVVYILAHQMQTKKNHGYLKLALDILARLNTVNKECGGLVSYEHFYIPEVTDKVDVQLDYIQWIQGSNEDRSNKVYFCHYPFVFNAQAKTLILQTDSHIQMQQAMESACQQTIASMILPVVPPSNPYLVLYVGRENIVNDTLNQLADQSAADLKKPLKVQFHGEDAVDAGGVKKEFFLLLLKEILDPKYGMFTEYPESRCIWFNTQSFEEDVMYYLIGIVCGLAIYNFTIIALPFPLVLYKKLLKQKPTLKDLHDLSPTLAKGLQNLLDYDGDDLENTFFLTFEVSVEHYGHTLSHELKKGGSHIKVTKENRQEYVDLYVDFVLNTSVKHCFEAFSQGFYKVCSSKVLDLFHAQELMVLVVGSENYNWNELEKNAEYKDEFHKNHPTVRMFWRVFHSLDYEEKKKFLLFLTGSDRIPILGMSEIKVVLQPMKVDDSHLPVAHTCFNLLDLPMYSSEAVMREKLRLAIQNTQGFGLV</sequence>
<dbReference type="Gene3D" id="3.90.1750.10">
    <property type="entry name" value="Hect, E3 ligase catalytic domains"/>
    <property type="match status" value="1"/>
</dbReference>
<evidence type="ECO:0000256" key="3">
    <source>
        <dbReference type="ARBA" id="ARBA00022679"/>
    </source>
</evidence>
<feature type="non-terminal residue" evidence="11">
    <location>
        <position position="1"/>
    </location>
</feature>
<keyword evidence="4" id="KW-0677">Repeat</keyword>
<evidence type="ECO:0000256" key="8">
    <source>
        <dbReference type="SAM" id="MobiDB-lite"/>
    </source>
</evidence>
<evidence type="ECO:0000256" key="5">
    <source>
        <dbReference type="ARBA" id="ARBA00022786"/>
    </source>
</evidence>
<feature type="transmembrane region" description="Helical" evidence="9">
    <location>
        <begin position="918"/>
        <end position="945"/>
    </location>
</feature>
<dbReference type="PRINTS" id="PR00633">
    <property type="entry name" value="RCCNDNSATION"/>
</dbReference>
<reference evidence="11" key="2">
    <citation type="journal article" date="2015" name="J. Proteomics">
        <title>Sexual differences in the sialomes of the zebra tick, Rhipicephalus pulchellus.</title>
        <authorList>
            <person name="Tan A.W."/>
            <person name="Francischetti I.M."/>
            <person name="Slovak M."/>
            <person name="Kini R.M."/>
            <person name="Ribeiro J.M."/>
        </authorList>
    </citation>
    <scope>NUCLEOTIDE SEQUENCE</scope>
    <source>
        <tissue evidence="11">Salivary gland</tissue>
    </source>
</reference>
<dbReference type="Gene3D" id="3.30.2410.10">
    <property type="entry name" value="Hect, E3 ligase catalytic domain"/>
    <property type="match status" value="1"/>
</dbReference>
<dbReference type="PANTHER" id="PTHR45622">
    <property type="entry name" value="UBIQUITIN-PROTEIN LIGASE E3A-RELATED"/>
    <property type="match status" value="1"/>
</dbReference>
<keyword evidence="3" id="KW-0808">Transferase</keyword>
<dbReference type="AlphaFoldDB" id="L7MFR7"/>
<accession>L7MFR7</accession>
<dbReference type="SUPFAM" id="SSF56204">
    <property type="entry name" value="Hect, E3 ligase catalytic domain"/>
    <property type="match status" value="1"/>
</dbReference>
<dbReference type="PROSITE" id="PS50012">
    <property type="entry name" value="RCC1_3"/>
    <property type="match status" value="6"/>
</dbReference>
<dbReference type="SMART" id="SM00119">
    <property type="entry name" value="HECTc"/>
    <property type="match status" value="1"/>
</dbReference>
<dbReference type="Pfam" id="PF00632">
    <property type="entry name" value="HECT"/>
    <property type="match status" value="1"/>
</dbReference>
<dbReference type="GO" id="GO:0005737">
    <property type="term" value="C:cytoplasm"/>
    <property type="evidence" value="ECO:0007669"/>
    <property type="project" value="UniProtKB-SubCell"/>
</dbReference>
<keyword evidence="9" id="KW-0812">Transmembrane</keyword>
<keyword evidence="11" id="KW-0436">Ligase</keyword>
<feature type="compositionally biased region" description="Basic and acidic residues" evidence="8">
    <location>
        <begin position="440"/>
        <end position="450"/>
    </location>
</feature>
<dbReference type="GO" id="GO:0004842">
    <property type="term" value="F:ubiquitin-protein transferase activity"/>
    <property type="evidence" value="ECO:0007669"/>
    <property type="project" value="InterPro"/>
</dbReference>
<reference evidence="11" key="1">
    <citation type="submission" date="2012-11" db="EMBL/GenBank/DDBJ databases">
        <authorList>
            <person name="Lucero-Rivera Y.E."/>
            <person name="Tovar-Ramirez D."/>
        </authorList>
    </citation>
    <scope>NUCLEOTIDE SEQUENCE</scope>
    <source>
        <tissue evidence="11">Salivary gland</tissue>
    </source>
</reference>
<name>L7MFR7_RHIPC</name>
<dbReference type="Gene3D" id="3.30.2160.10">
    <property type="entry name" value="Hect, E3 ligase catalytic domain"/>
    <property type="match status" value="1"/>
</dbReference>
<dbReference type="InterPro" id="IPR035983">
    <property type="entry name" value="Hect_E3_ubiquitin_ligase"/>
</dbReference>
<feature type="repeat" description="RCC1" evidence="7">
    <location>
        <begin position="213"/>
        <end position="266"/>
    </location>
</feature>
<evidence type="ECO:0000256" key="9">
    <source>
        <dbReference type="SAM" id="Phobius"/>
    </source>
</evidence>
<dbReference type="GO" id="GO:0009966">
    <property type="term" value="P:regulation of signal transduction"/>
    <property type="evidence" value="ECO:0007669"/>
    <property type="project" value="UniProtKB-ARBA"/>
</dbReference>
<feature type="repeat" description="RCC1" evidence="7">
    <location>
        <begin position="110"/>
        <end position="159"/>
    </location>
</feature>
<dbReference type="InterPro" id="IPR000408">
    <property type="entry name" value="Reg_chr_condens"/>
</dbReference>
<organism evidence="11">
    <name type="scientific">Rhipicephalus pulchellus</name>
    <name type="common">Yellow backed tick</name>
    <name type="synonym">Dermacentor pulchellus</name>
    <dbReference type="NCBI Taxonomy" id="72859"/>
    <lineage>
        <taxon>Eukaryota</taxon>
        <taxon>Metazoa</taxon>
        <taxon>Ecdysozoa</taxon>
        <taxon>Arthropoda</taxon>
        <taxon>Chelicerata</taxon>
        <taxon>Arachnida</taxon>
        <taxon>Acari</taxon>
        <taxon>Parasitiformes</taxon>
        <taxon>Ixodida</taxon>
        <taxon>Ixodoidea</taxon>
        <taxon>Ixodidae</taxon>
        <taxon>Rhipicephalinae</taxon>
        <taxon>Rhipicephalus</taxon>
        <taxon>Rhipicephalus</taxon>
    </lineage>
</organism>
<feature type="repeat" description="RCC1" evidence="7">
    <location>
        <begin position="267"/>
        <end position="318"/>
    </location>
</feature>
<dbReference type="CDD" id="cd00078">
    <property type="entry name" value="HECTc"/>
    <property type="match status" value="1"/>
</dbReference>
<evidence type="ECO:0000259" key="10">
    <source>
        <dbReference type="PROSITE" id="PS50237"/>
    </source>
</evidence>
<feature type="compositionally biased region" description="Low complexity" evidence="8">
    <location>
        <begin position="28"/>
        <end position="42"/>
    </location>
</feature>
<dbReference type="GO" id="GO:0016874">
    <property type="term" value="F:ligase activity"/>
    <property type="evidence" value="ECO:0007669"/>
    <property type="project" value="UniProtKB-KW"/>
</dbReference>
<feature type="domain" description="HECT" evidence="10">
    <location>
        <begin position="854"/>
        <end position="1181"/>
    </location>
</feature>
<dbReference type="PROSITE" id="PS50237">
    <property type="entry name" value="HECT"/>
    <property type="match status" value="1"/>
</dbReference>
<keyword evidence="2" id="KW-0963">Cytoplasm</keyword>
<protein>
    <submittedName>
        <fullName evidence="11">Putative hect e3 ubiquitin ligase culex quinquefasciatus hect e3 ubiquitin ligase</fullName>
    </submittedName>
</protein>
<dbReference type="InterPro" id="IPR000569">
    <property type="entry name" value="HECT_dom"/>
</dbReference>
<dbReference type="InterPro" id="IPR058923">
    <property type="entry name" value="RCC1-like_dom"/>
</dbReference>
<evidence type="ECO:0000256" key="1">
    <source>
        <dbReference type="ARBA" id="ARBA00004496"/>
    </source>
</evidence>
<dbReference type="FunFam" id="3.30.2410.10:FF:000003">
    <property type="entry name" value="probable E3 ubiquitin-protein ligase HERC4 isoform X1"/>
    <property type="match status" value="1"/>
</dbReference>
<evidence type="ECO:0000256" key="6">
    <source>
        <dbReference type="PROSITE-ProRule" id="PRU00104"/>
    </source>
</evidence>
<keyword evidence="5 6" id="KW-0833">Ubl conjugation pathway</keyword>
<evidence type="ECO:0000256" key="4">
    <source>
        <dbReference type="ARBA" id="ARBA00022737"/>
    </source>
</evidence>
<dbReference type="Pfam" id="PF25390">
    <property type="entry name" value="WD40_RLD"/>
    <property type="match status" value="1"/>
</dbReference>
<feature type="repeat" description="RCC1" evidence="7">
    <location>
        <begin position="51"/>
        <end position="109"/>
    </location>
</feature>
<comment type="subcellular location">
    <subcellularLocation>
        <location evidence="1">Cytoplasm</location>
    </subcellularLocation>
</comment>
<dbReference type="InterPro" id="IPR051709">
    <property type="entry name" value="Ub-ligase/GTPase-reg"/>
</dbReference>
<dbReference type="FunFam" id="3.30.2160.10:FF:000004">
    <property type="entry name" value="probable E3 ubiquitin-protein ligase HERC4 isoform X1"/>
    <property type="match status" value="1"/>
</dbReference>
<keyword evidence="9" id="KW-0472">Membrane</keyword>
<feature type="region of interest" description="Disordered" evidence="8">
    <location>
        <begin position="14"/>
        <end position="42"/>
    </location>
</feature>
<feature type="region of interest" description="Disordered" evidence="8">
    <location>
        <begin position="438"/>
        <end position="464"/>
    </location>
</feature>
<dbReference type="PANTHER" id="PTHR45622:SF76">
    <property type="entry name" value="HECT AND RLD DOMAIN CONTAINING E3 UBIQUITIN LIGASE 4, ISOFORM C"/>
    <property type="match status" value="1"/>
</dbReference>
<keyword evidence="9" id="KW-1133">Transmembrane helix</keyword>
<dbReference type="InterPro" id="IPR009091">
    <property type="entry name" value="RCC1/BLIP-II"/>
</dbReference>
<feature type="repeat" description="RCC1" evidence="7">
    <location>
        <begin position="160"/>
        <end position="212"/>
    </location>
</feature>
<dbReference type="EMBL" id="GACK01002199">
    <property type="protein sequence ID" value="JAA62835.1"/>
    <property type="molecule type" value="mRNA"/>
</dbReference>
<dbReference type="SUPFAM" id="SSF50985">
    <property type="entry name" value="RCC1/BLIP-II"/>
    <property type="match status" value="1"/>
</dbReference>
<evidence type="ECO:0000256" key="2">
    <source>
        <dbReference type="ARBA" id="ARBA00022490"/>
    </source>
</evidence>
<feature type="repeat" description="RCC1" evidence="7">
    <location>
        <begin position="319"/>
        <end position="370"/>
    </location>
</feature>
<feature type="active site" description="Glycyl thioester intermediate" evidence="6">
    <location>
        <position position="1149"/>
    </location>
</feature>
<evidence type="ECO:0000313" key="11">
    <source>
        <dbReference type="EMBL" id="JAA62835.1"/>
    </source>
</evidence>
<evidence type="ECO:0000256" key="7">
    <source>
        <dbReference type="PROSITE-ProRule" id="PRU00235"/>
    </source>
</evidence>
<proteinExistence type="evidence at transcript level"/>
<dbReference type="PROSITE" id="PS00626">
    <property type="entry name" value="RCC1_2"/>
    <property type="match status" value="3"/>
</dbReference>